<dbReference type="Proteomes" id="UP000320776">
    <property type="component" value="Chromosome"/>
</dbReference>
<organism evidence="2 3">
    <name type="scientific">Sporomusa termitida</name>
    <dbReference type="NCBI Taxonomy" id="2377"/>
    <lineage>
        <taxon>Bacteria</taxon>
        <taxon>Bacillati</taxon>
        <taxon>Bacillota</taxon>
        <taxon>Negativicutes</taxon>
        <taxon>Selenomonadales</taxon>
        <taxon>Sporomusaceae</taxon>
        <taxon>Sporomusa</taxon>
    </lineage>
</organism>
<dbReference type="AlphaFoldDB" id="A0A517DVA7"/>
<feature type="domain" description="Cupin type-2" evidence="1">
    <location>
        <begin position="42"/>
        <end position="107"/>
    </location>
</feature>
<dbReference type="Pfam" id="PF07883">
    <property type="entry name" value="Cupin_2"/>
    <property type="match status" value="1"/>
</dbReference>
<evidence type="ECO:0000313" key="3">
    <source>
        <dbReference type="Proteomes" id="UP000320776"/>
    </source>
</evidence>
<dbReference type="InterPro" id="IPR013096">
    <property type="entry name" value="Cupin_2"/>
</dbReference>
<dbReference type="InterPro" id="IPR014710">
    <property type="entry name" value="RmlC-like_jellyroll"/>
</dbReference>
<gene>
    <name evidence="2" type="ORF">SPTER_25800</name>
</gene>
<proteinExistence type="predicted"/>
<dbReference type="SUPFAM" id="SSF51182">
    <property type="entry name" value="RmlC-like cupins"/>
    <property type="match status" value="1"/>
</dbReference>
<evidence type="ECO:0000313" key="2">
    <source>
        <dbReference type="EMBL" id="QDR81206.1"/>
    </source>
</evidence>
<accession>A0A517DVA7</accession>
<dbReference type="RefSeq" id="WP_144350732.1">
    <property type="nucleotide sequence ID" value="NZ_CP036259.1"/>
</dbReference>
<dbReference type="OrthoDB" id="2886949at2"/>
<dbReference type="InterPro" id="IPR011051">
    <property type="entry name" value="RmlC_Cupin_sf"/>
</dbReference>
<dbReference type="EMBL" id="CP036259">
    <property type="protein sequence ID" value="QDR81206.1"/>
    <property type="molecule type" value="Genomic_DNA"/>
</dbReference>
<keyword evidence="3" id="KW-1185">Reference proteome</keyword>
<evidence type="ECO:0000259" key="1">
    <source>
        <dbReference type="Pfam" id="PF07883"/>
    </source>
</evidence>
<dbReference type="KEGG" id="sted:SPTER_25800"/>
<sequence>MIFVKASEGSCYDAKNHFNMWGIRKLGSPEGTKNVTMSISEFLPNGGATMSAADKERIYYILRGSIIVRDGQGTEYIMHENDAIYIGPGESREMAANGNVAARVLVTVVNC</sequence>
<protein>
    <recommendedName>
        <fullName evidence="1">Cupin type-2 domain-containing protein</fullName>
    </recommendedName>
</protein>
<reference evidence="2 3" key="1">
    <citation type="submission" date="2019-02" db="EMBL/GenBank/DDBJ databases">
        <title>Closed genome of Sporomusa termitida DSM 4440.</title>
        <authorList>
            <person name="Poehlein A."/>
            <person name="Daniel R."/>
        </authorList>
    </citation>
    <scope>NUCLEOTIDE SEQUENCE [LARGE SCALE GENOMIC DNA]</scope>
    <source>
        <strain evidence="2 3">DSM 4440</strain>
    </source>
</reference>
<name>A0A517DVA7_9FIRM</name>
<dbReference type="Gene3D" id="2.60.120.10">
    <property type="entry name" value="Jelly Rolls"/>
    <property type="match status" value="1"/>
</dbReference>